<sequence>MKLDMMCDMTALMETSTPALSREAILQSFLADAEADTQAVVSVTDLINRCQTLKDELTSAHAELVAAWAAASKRPNVAAKLRELGVKSPDTMKVELGGTATRKRGSARKSSSRRAQQDPSPSVNLSTNGEAGTASISE</sequence>
<feature type="compositionally biased region" description="Basic residues" evidence="1">
    <location>
        <begin position="101"/>
        <end position="112"/>
    </location>
</feature>
<evidence type="ECO:0000256" key="1">
    <source>
        <dbReference type="SAM" id="MobiDB-lite"/>
    </source>
</evidence>
<comment type="caution">
    <text evidence="2">The sequence shown here is derived from an EMBL/GenBank/DDBJ whole genome shotgun (WGS) entry which is preliminary data.</text>
</comment>
<dbReference type="EMBL" id="LBGZ01000120">
    <property type="protein sequence ID" value="PBJ31811.1"/>
    <property type="molecule type" value="Genomic_DNA"/>
</dbReference>
<name>A0A2A3L4T5_MYCAV</name>
<dbReference type="AlphaFoldDB" id="A0A2A3L4T5"/>
<gene>
    <name evidence="2" type="ORF">XV03_18925</name>
</gene>
<organism evidence="2 3">
    <name type="scientific">Mycobacterium avium subsp. hominissuis</name>
    <dbReference type="NCBI Taxonomy" id="439334"/>
    <lineage>
        <taxon>Bacteria</taxon>
        <taxon>Bacillati</taxon>
        <taxon>Actinomycetota</taxon>
        <taxon>Actinomycetes</taxon>
        <taxon>Mycobacteriales</taxon>
        <taxon>Mycobacteriaceae</taxon>
        <taxon>Mycobacterium</taxon>
        <taxon>Mycobacterium avium complex (MAC)</taxon>
    </lineage>
</organism>
<dbReference type="Proteomes" id="UP000218842">
    <property type="component" value="Unassembled WGS sequence"/>
</dbReference>
<accession>A0A2A3L4T5</accession>
<dbReference type="RefSeq" id="WP_084031213.1">
    <property type="nucleotide sequence ID" value="NZ_BDNJ01000202.1"/>
</dbReference>
<reference evidence="2 3" key="1">
    <citation type="journal article" date="2017" name="Genome Biol. Evol.">
        <title>Population Structure and Local Adaptation of MAC Lung Disease Agent Mycobacterium avium subsp. hominissuis.</title>
        <authorList>
            <person name="Yano H."/>
            <person name="Iwamoto T."/>
            <person name="Nishiuchi Y."/>
            <person name="Nakajima C."/>
            <person name="Starkova D.A."/>
            <person name="Mokrousov I."/>
            <person name="Narvskaya O."/>
            <person name="Yoshida S."/>
            <person name="Arikawa K."/>
            <person name="Nakanishi N."/>
            <person name="Osaki K."/>
            <person name="Nakagawa I."/>
            <person name="Ato M."/>
            <person name="Suzuki Y."/>
            <person name="Maruyama F."/>
        </authorList>
    </citation>
    <scope>NUCLEOTIDE SEQUENCE [LARGE SCALE GENOMIC DNA]</scope>
    <source>
        <strain evidence="2 3">OCU466</strain>
    </source>
</reference>
<proteinExistence type="predicted"/>
<feature type="compositionally biased region" description="Polar residues" evidence="1">
    <location>
        <begin position="117"/>
        <end position="138"/>
    </location>
</feature>
<evidence type="ECO:0000313" key="2">
    <source>
        <dbReference type="EMBL" id="PBJ31811.1"/>
    </source>
</evidence>
<evidence type="ECO:0000313" key="3">
    <source>
        <dbReference type="Proteomes" id="UP000218842"/>
    </source>
</evidence>
<protein>
    <submittedName>
        <fullName evidence="2">Uncharacterized protein</fullName>
    </submittedName>
</protein>
<feature type="region of interest" description="Disordered" evidence="1">
    <location>
        <begin position="88"/>
        <end position="138"/>
    </location>
</feature>